<evidence type="ECO:0000313" key="9">
    <source>
        <dbReference type="EMBL" id="OAY26665.1"/>
    </source>
</evidence>
<keyword evidence="5" id="KW-1133">Transmembrane helix</keyword>
<dbReference type="GO" id="GO:0008285">
    <property type="term" value="P:negative regulation of cell population proliferation"/>
    <property type="evidence" value="ECO:0007669"/>
    <property type="project" value="InterPro"/>
</dbReference>
<organism evidence="9">
    <name type="scientific">Manihot esculenta</name>
    <name type="common">Cassava</name>
    <name type="synonym">Jatropha manihot</name>
    <dbReference type="NCBI Taxonomy" id="3983"/>
    <lineage>
        <taxon>Eukaryota</taxon>
        <taxon>Viridiplantae</taxon>
        <taxon>Streptophyta</taxon>
        <taxon>Embryophyta</taxon>
        <taxon>Tracheophyta</taxon>
        <taxon>Spermatophyta</taxon>
        <taxon>Magnoliopsida</taxon>
        <taxon>eudicotyledons</taxon>
        <taxon>Gunneridae</taxon>
        <taxon>Pentapetalae</taxon>
        <taxon>rosids</taxon>
        <taxon>fabids</taxon>
        <taxon>Malpighiales</taxon>
        <taxon>Euphorbiaceae</taxon>
        <taxon>Crotonoideae</taxon>
        <taxon>Manihoteae</taxon>
        <taxon>Manihot</taxon>
    </lineage>
</organism>
<name>A0A2C9U9K3_MANES</name>
<dbReference type="EMBL" id="CM004402">
    <property type="protein sequence ID" value="OAY26665.1"/>
    <property type="molecule type" value="Genomic_DNA"/>
</dbReference>
<dbReference type="InterPro" id="IPR012552">
    <property type="entry name" value="DVL"/>
</dbReference>
<evidence type="ECO:0000256" key="8">
    <source>
        <dbReference type="SAM" id="MobiDB-lite"/>
    </source>
</evidence>
<protein>
    <recommendedName>
        <fullName evidence="10">DVL protein</fullName>
    </recommendedName>
</protein>
<dbReference type="GO" id="GO:0048367">
    <property type="term" value="P:shoot system development"/>
    <property type="evidence" value="ECO:0007669"/>
    <property type="project" value="UniProtKB-ARBA"/>
</dbReference>
<dbReference type="OrthoDB" id="784420at2759"/>
<dbReference type="STRING" id="3983.A0A2C9U9K3"/>
<feature type="region of interest" description="Disordered" evidence="8">
    <location>
        <begin position="1"/>
        <end position="22"/>
    </location>
</feature>
<evidence type="ECO:0000256" key="1">
    <source>
        <dbReference type="ARBA" id="ARBA00004162"/>
    </source>
</evidence>
<evidence type="ECO:0000256" key="7">
    <source>
        <dbReference type="ARBA" id="ARBA00024340"/>
    </source>
</evidence>
<evidence type="ECO:0000256" key="6">
    <source>
        <dbReference type="ARBA" id="ARBA00023136"/>
    </source>
</evidence>
<keyword evidence="4" id="KW-0812">Transmembrane</keyword>
<keyword evidence="2" id="KW-0217">Developmental protein</keyword>
<evidence type="ECO:0000256" key="2">
    <source>
        <dbReference type="ARBA" id="ARBA00022473"/>
    </source>
</evidence>
<accession>A0A2C9U9K3</accession>
<comment type="similarity">
    <text evidence="7">Belongs to the DVL/RTFL small polypeptides family.</text>
</comment>
<evidence type="ECO:0000256" key="3">
    <source>
        <dbReference type="ARBA" id="ARBA00022475"/>
    </source>
</evidence>
<keyword evidence="3" id="KW-1003">Cell membrane</keyword>
<keyword evidence="6" id="KW-0472">Membrane</keyword>
<gene>
    <name evidence="9" type="ORF">MANES_16G065100</name>
</gene>
<dbReference type="InterPro" id="IPR051525">
    <property type="entry name" value="DVL_RTFL_regulatory"/>
</dbReference>
<dbReference type="AlphaFoldDB" id="A0A2C9U9K3"/>
<dbReference type="GO" id="GO:0005886">
    <property type="term" value="C:plasma membrane"/>
    <property type="evidence" value="ECO:0007669"/>
    <property type="project" value="UniProtKB-SubCell"/>
</dbReference>
<proteinExistence type="inferred from homology"/>
<dbReference type="Pfam" id="PF08137">
    <property type="entry name" value="DVL"/>
    <property type="match status" value="1"/>
</dbReference>
<evidence type="ECO:0000256" key="5">
    <source>
        <dbReference type="ARBA" id="ARBA00022989"/>
    </source>
</evidence>
<reference evidence="9" key="1">
    <citation type="submission" date="2016-02" db="EMBL/GenBank/DDBJ databases">
        <title>WGS assembly of Manihot esculenta.</title>
        <authorList>
            <person name="Bredeson J.V."/>
            <person name="Prochnik S.E."/>
            <person name="Lyons J.B."/>
            <person name="Schmutz J."/>
            <person name="Grimwood J."/>
            <person name="Vrebalov J."/>
            <person name="Bart R.S."/>
            <person name="Amuge T."/>
            <person name="Ferguson M.E."/>
            <person name="Green R."/>
            <person name="Putnam N."/>
            <person name="Stites J."/>
            <person name="Rounsley S."/>
            <person name="Rokhsar D.S."/>
        </authorList>
    </citation>
    <scope>NUCLEOTIDE SEQUENCE [LARGE SCALE GENOMIC DNA]</scope>
    <source>
        <tissue evidence="9">Leaf</tissue>
    </source>
</reference>
<evidence type="ECO:0008006" key="10">
    <source>
        <dbReference type="Google" id="ProtNLM"/>
    </source>
</evidence>
<sequence>MAISYHIPQPHAAAGKRKGHRENSLRRRCLVMVKQQKTRFYILRRCISMLLCWHDHAIRD</sequence>
<comment type="subcellular location">
    <subcellularLocation>
        <location evidence="1">Cell membrane</location>
        <topology evidence="1">Single-pass membrane protein</topology>
    </subcellularLocation>
</comment>
<dbReference type="PANTHER" id="PTHR33102">
    <property type="entry name" value="DVL19-RELATED-RELATED"/>
    <property type="match status" value="1"/>
</dbReference>
<evidence type="ECO:0000256" key="4">
    <source>
        <dbReference type="ARBA" id="ARBA00022692"/>
    </source>
</evidence>